<sequence length="245" mass="25160">MLTLSVLSTIVLATQASAFTNFDDARSSLSDFLHVGSVFARQINPGDIPSAVSVPIIGTPARHANIDIGHQCRSDCAYTVAILNDETCVTVDCFCTATNNREFAKCFKCLAAGDAALLAESQATLWDYEDTCRDAGAPLASLTIVNSSPPSTRLVTTPSPISSSVFVTPSTPPVIVTPSSTPQVIVTPSTTPGGASRSVITPSSSGASIQSSGAPVPNSGAVSSAGVPRVVSIFLLLVGTMMLVL</sequence>
<feature type="compositionally biased region" description="Polar residues" evidence="1">
    <location>
        <begin position="188"/>
        <end position="202"/>
    </location>
</feature>
<protein>
    <recommendedName>
        <fullName evidence="5">Extracellular membrane protein CFEM domain-containing protein</fullName>
    </recommendedName>
</protein>
<feature type="chain" id="PRO_5042203042" description="Extracellular membrane protein CFEM domain-containing protein" evidence="2">
    <location>
        <begin position="19"/>
        <end position="245"/>
    </location>
</feature>
<keyword evidence="4" id="KW-1185">Reference proteome</keyword>
<accession>A0AAD5V0T8</accession>
<name>A0AAD5V0T8_9APHY</name>
<keyword evidence="2" id="KW-0732">Signal</keyword>
<comment type="caution">
    <text evidence="3">The sequence shown here is derived from an EMBL/GenBank/DDBJ whole genome shotgun (WGS) entry which is preliminary data.</text>
</comment>
<evidence type="ECO:0000256" key="2">
    <source>
        <dbReference type="SAM" id="SignalP"/>
    </source>
</evidence>
<feature type="signal peptide" evidence="2">
    <location>
        <begin position="1"/>
        <end position="18"/>
    </location>
</feature>
<reference evidence="3" key="1">
    <citation type="submission" date="2022-07" db="EMBL/GenBank/DDBJ databases">
        <title>Genome Sequence of Physisporinus lineatus.</title>
        <authorList>
            <person name="Buettner E."/>
        </authorList>
    </citation>
    <scope>NUCLEOTIDE SEQUENCE</scope>
    <source>
        <strain evidence="3">VT162</strain>
    </source>
</reference>
<dbReference type="EMBL" id="JANAWD010000252">
    <property type="protein sequence ID" value="KAJ3482884.1"/>
    <property type="molecule type" value="Genomic_DNA"/>
</dbReference>
<feature type="region of interest" description="Disordered" evidence="1">
    <location>
        <begin position="188"/>
        <end position="223"/>
    </location>
</feature>
<gene>
    <name evidence="3" type="ORF">NLI96_g6675</name>
</gene>
<organism evidence="3 4">
    <name type="scientific">Meripilus lineatus</name>
    <dbReference type="NCBI Taxonomy" id="2056292"/>
    <lineage>
        <taxon>Eukaryota</taxon>
        <taxon>Fungi</taxon>
        <taxon>Dikarya</taxon>
        <taxon>Basidiomycota</taxon>
        <taxon>Agaricomycotina</taxon>
        <taxon>Agaricomycetes</taxon>
        <taxon>Polyporales</taxon>
        <taxon>Meripilaceae</taxon>
        <taxon>Meripilus</taxon>
    </lineage>
</organism>
<dbReference type="AlphaFoldDB" id="A0AAD5V0T8"/>
<evidence type="ECO:0008006" key="5">
    <source>
        <dbReference type="Google" id="ProtNLM"/>
    </source>
</evidence>
<evidence type="ECO:0000256" key="1">
    <source>
        <dbReference type="SAM" id="MobiDB-lite"/>
    </source>
</evidence>
<dbReference type="Proteomes" id="UP001212997">
    <property type="component" value="Unassembled WGS sequence"/>
</dbReference>
<feature type="compositionally biased region" description="Low complexity" evidence="1">
    <location>
        <begin position="203"/>
        <end position="214"/>
    </location>
</feature>
<proteinExistence type="predicted"/>
<evidence type="ECO:0000313" key="3">
    <source>
        <dbReference type="EMBL" id="KAJ3482884.1"/>
    </source>
</evidence>
<evidence type="ECO:0000313" key="4">
    <source>
        <dbReference type="Proteomes" id="UP001212997"/>
    </source>
</evidence>